<evidence type="ECO:0000256" key="1">
    <source>
        <dbReference type="SAM" id="MobiDB-lite"/>
    </source>
</evidence>
<feature type="chain" id="PRO_5047115170" description="DUF4309 domain-containing protein" evidence="2">
    <location>
        <begin position="26"/>
        <end position="243"/>
    </location>
</feature>
<evidence type="ECO:0008006" key="5">
    <source>
        <dbReference type="Google" id="ProtNLM"/>
    </source>
</evidence>
<proteinExistence type="predicted"/>
<feature type="compositionally biased region" description="Low complexity" evidence="1">
    <location>
        <begin position="69"/>
        <end position="93"/>
    </location>
</feature>
<name>A0ABY4RHX0_9BACL</name>
<dbReference type="RefSeq" id="WP_249863627.1">
    <property type="nucleotide sequence ID" value="NZ_CP027059.1"/>
</dbReference>
<evidence type="ECO:0000313" key="3">
    <source>
        <dbReference type="EMBL" id="UQZ81385.1"/>
    </source>
</evidence>
<dbReference type="InterPro" id="IPR025453">
    <property type="entry name" value="DUF4309"/>
</dbReference>
<keyword evidence="4" id="KW-1185">Reference proteome</keyword>
<reference evidence="3" key="2">
    <citation type="journal article" date="2021" name="J Anim Sci Technol">
        <title>Complete genome sequence of Paenibacillus konkukensis sp. nov. SK3146 as a potential probiotic strain.</title>
        <authorList>
            <person name="Jung H.I."/>
            <person name="Park S."/>
            <person name="Niu K.M."/>
            <person name="Lee S.W."/>
            <person name="Kothari D."/>
            <person name="Yi K.J."/>
            <person name="Kim S.K."/>
        </authorList>
    </citation>
    <scope>NUCLEOTIDE SEQUENCE</scope>
    <source>
        <strain evidence="3">SK3146</strain>
    </source>
</reference>
<feature type="compositionally biased region" description="Low complexity" evidence="1">
    <location>
        <begin position="45"/>
        <end position="56"/>
    </location>
</feature>
<organism evidence="3 4">
    <name type="scientific">Paenibacillus konkukensis</name>
    <dbReference type="NCBI Taxonomy" id="2020716"/>
    <lineage>
        <taxon>Bacteria</taxon>
        <taxon>Bacillati</taxon>
        <taxon>Bacillota</taxon>
        <taxon>Bacilli</taxon>
        <taxon>Bacillales</taxon>
        <taxon>Paenibacillaceae</taxon>
        <taxon>Paenibacillus</taxon>
    </lineage>
</organism>
<evidence type="ECO:0000256" key="2">
    <source>
        <dbReference type="SAM" id="SignalP"/>
    </source>
</evidence>
<reference evidence="3" key="1">
    <citation type="submission" date="2018-02" db="EMBL/GenBank/DDBJ databases">
        <authorList>
            <person name="Kim S.-K."/>
            <person name="Jung H.-I."/>
            <person name="Lee S.-W."/>
        </authorList>
    </citation>
    <scope>NUCLEOTIDE SEQUENCE</scope>
    <source>
        <strain evidence="3">SK3146</strain>
    </source>
</reference>
<protein>
    <recommendedName>
        <fullName evidence="5">DUF4309 domain-containing protein</fullName>
    </recommendedName>
</protein>
<gene>
    <name evidence="3" type="ORF">SK3146_00541</name>
</gene>
<keyword evidence="2" id="KW-0732">Signal</keyword>
<dbReference type="Pfam" id="PF14172">
    <property type="entry name" value="DUF4309"/>
    <property type="match status" value="1"/>
</dbReference>
<evidence type="ECO:0000313" key="4">
    <source>
        <dbReference type="Proteomes" id="UP001057134"/>
    </source>
</evidence>
<dbReference type="Proteomes" id="UP001057134">
    <property type="component" value="Chromosome"/>
</dbReference>
<feature type="signal peptide" evidence="2">
    <location>
        <begin position="1"/>
        <end position="25"/>
    </location>
</feature>
<dbReference type="EMBL" id="CP027059">
    <property type="protein sequence ID" value="UQZ81385.1"/>
    <property type="molecule type" value="Genomic_DNA"/>
</dbReference>
<feature type="region of interest" description="Disordered" evidence="1">
    <location>
        <begin position="30"/>
        <end position="93"/>
    </location>
</feature>
<sequence>MNTSMNVKAKIIPCVVVLGAMLALGACSSDNRDAAQPPPAPTPSPASTATPAPNASDTGASTAPGKTPAAADSSGNKGASGSSGTAGTAAGSSEIKEAAEAEKQLQELLKLAKQGKVPHIEYAAHTGLIDEVEKSWGKADKTDSAGKGLYATYSKKHAVFGFNKGSQIFDVRSDDPELRKLKLDQIEKTLGKPQDTKVNGEDMIYIYKANDQFQLKFIIPKSTGKVDHISVFSPQDSINNMAG</sequence>
<accession>A0ABY4RHX0</accession>